<dbReference type="Proteomes" id="UP001295794">
    <property type="component" value="Unassembled WGS sequence"/>
</dbReference>
<accession>A0AAD2HI36</accession>
<reference evidence="4" key="1">
    <citation type="submission" date="2023-11" db="EMBL/GenBank/DDBJ databases">
        <authorList>
            <person name="De Vega J J."/>
            <person name="De Vega J J."/>
        </authorList>
    </citation>
    <scope>NUCLEOTIDE SEQUENCE</scope>
</reference>
<proteinExistence type="predicted"/>
<keyword evidence="2" id="KW-0812">Transmembrane</keyword>
<feature type="transmembrane region" description="Helical" evidence="2">
    <location>
        <begin position="132"/>
        <end position="157"/>
    </location>
</feature>
<feature type="transmembrane region" description="Helical" evidence="2">
    <location>
        <begin position="72"/>
        <end position="94"/>
    </location>
</feature>
<comment type="caution">
    <text evidence="4">The sequence shown here is derived from an EMBL/GenBank/DDBJ whole genome shotgun (WGS) entry which is preliminary data.</text>
</comment>
<evidence type="ECO:0008006" key="6">
    <source>
        <dbReference type="Google" id="ProtNLM"/>
    </source>
</evidence>
<name>A0AAD2HI36_9AGAR</name>
<organism evidence="4 5">
    <name type="scientific">Mycena citricolor</name>
    <dbReference type="NCBI Taxonomy" id="2018698"/>
    <lineage>
        <taxon>Eukaryota</taxon>
        <taxon>Fungi</taxon>
        <taxon>Dikarya</taxon>
        <taxon>Basidiomycota</taxon>
        <taxon>Agaricomycotina</taxon>
        <taxon>Agaricomycetes</taxon>
        <taxon>Agaricomycetidae</taxon>
        <taxon>Agaricales</taxon>
        <taxon>Marasmiineae</taxon>
        <taxon>Mycenaceae</taxon>
        <taxon>Mycena</taxon>
    </lineage>
</organism>
<dbReference type="AlphaFoldDB" id="A0AAD2HI36"/>
<feature type="region of interest" description="Disordered" evidence="1">
    <location>
        <begin position="310"/>
        <end position="344"/>
    </location>
</feature>
<dbReference type="EMBL" id="CAVNYO010000405">
    <property type="protein sequence ID" value="CAK5275899.1"/>
    <property type="molecule type" value="Genomic_DNA"/>
</dbReference>
<keyword evidence="2" id="KW-1133">Transmembrane helix</keyword>
<keyword evidence="5" id="KW-1185">Reference proteome</keyword>
<feature type="region of interest" description="Disordered" evidence="1">
    <location>
        <begin position="396"/>
        <end position="420"/>
    </location>
</feature>
<evidence type="ECO:0000256" key="1">
    <source>
        <dbReference type="SAM" id="MobiDB-lite"/>
    </source>
</evidence>
<feature type="compositionally biased region" description="Polar residues" evidence="1">
    <location>
        <begin position="320"/>
        <end position="329"/>
    </location>
</feature>
<evidence type="ECO:0000313" key="3">
    <source>
        <dbReference type="EMBL" id="CAK5275899.1"/>
    </source>
</evidence>
<gene>
    <name evidence="3" type="ORF">MYCIT1_LOCUS23988</name>
    <name evidence="4" type="ORF">MYCIT1_LOCUS24431</name>
</gene>
<evidence type="ECO:0000256" key="2">
    <source>
        <dbReference type="SAM" id="Phobius"/>
    </source>
</evidence>
<protein>
    <recommendedName>
        <fullName evidence="6">Transmembrane protein</fullName>
    </recommendedName>
</protein>
<sequence>MTTRNIPAEQVTLDEFEFPQHVRPFEQSGSESSNPGKRSLICTNPKSRSAYLPECILSTVDVLYLGRPFFSFVMRVVLSLRLLVLTLALAVSGIPSSVCAESFIGGRLSLDNGDGRRDTVRLHSRSLPPPTIVAIVVGAVGAVSATLVVVLILILVVRSRRDRIHGLDAESAAESDGVQSEGVSEPKPQNEVSSQTPARMPFVSEWYPDEPAPCTRLGLLPLNLKAAAPTAESNLQSQNLHLEATHFPSLTLPPPSFSPSSGHAVAHTRDLVPTTSIIGSSASLGTKRSGAQSDLRSVLPRCLATQPRLPHLPPIRRIGTGSQKSSVSTMILPRPRASSLPQVSCPRRTRIPAPVLPSPVRTHVVSISDDVTTSSRFSISPVSTSHFTLPKFRASPLRSFGRPKQQRMGSFSDIAAVSTR</sequence>
<keyword evidence="2" id="KW-0472">Membrane</keyword>
<dbReference type="EMBL" id="CAVNYO010000405">
    <property type="protein sequence ID" value="CAK5276298.1"/>
    <property type="molecule type" value="Genomic_DNA"/>
</dbReference>
<evidence type="ECO:0000313" key="4">
    <source>
        <dbReference type="EMBL" id="CAK5276298.1"/>
    </source>
</evidence>
<evidence type="ECO:0000313" key="5">
    <source>
        <dbReference type="Proteomes" id="UP001295794"/>
    </source>
</evidence>
<feature type="region of interest" description="Disordered" evidence="1">
    <location>
        <begin position="168"/>
        <end position="196"/>
    </location>
</feature>